<feature type="transmembrane region" description="Helical" evidence="1">
    <location>
        <begin position="273"/>
        <end position="292"/>
    </location>
</feature>
<evidence type="ECO:0000259" key="2">
    <source>
        <dbReference type="Pfam" id="PF00892"/>
    </source>
</evidence>
<feature type="transmembrane region" description="Helical" evidence="1">
    <location>
        <begin position="247"/>
        <end position="267"/>
    </location>
</feature>
<keyword evidence="1" id="KW-1133">Transmembrane helix</keyword>
<protein>
    <submittedName>
        <fullName evidence="3">DMT family transporter</fullName>
    </submittedName>
</protein>
<feature type="transmembrane region" description="Helical" evidence="1">
    <location>
        <begin position="217"/>
        <end position="240"/>
    </location>
</feature>
<feature type="domain" description="EamA" evidence="2">
    <location>
        <begin position="154"/>
        <end position="290"/>
    </location>
</feature>
<feature type="transmembrane region" description="Helical" evidence="1">
    <location>
        <begin position="64"/>
        <end position="86"/>
    </location>
</feature>
<dbReference type="InterPro" id="IPR037185">
    <property type="entry name" value="EmrE-like"/>
</dbReference>
<feature type="transmembrane region" description="Helical" evidence="1">
    <location>
        <begin position="120"/>
        <end position="138"/>
    </location>
</feature>
<keyword evidence="1" id="KW-0472">Membrane</keyword>
<evidence type="ECO:0000313" key="3">
    <source>
        <dbReference type="EMBL" id="UFZ03902.1"/>
    </source>
</evidence>
<dbReference type="Pfam" id="PF00892">
    <property type="entry name" value="EamA"/>
    <property type="match status" value="2"/>
</dbReference>
<gene>
    <name evidence="3" type="ORF">LQG66_32695</name>
</gene>
<dbReference type="EMBL" id="CP088156">
    <property type="protein sequence ID" value="UFZ03902.1"/>
    <property type="molecule type" value="Genomic_DNA"/>
</dbReference>
<keyword evidence="4" id="KW-1185">Reference proteome</keyword>
<reference evidence="3" key="1">
    <citation type="journal article" date="2024" name="Antonie Van Leeuwenhoek">
        <title>Bradyrhizobium ontarionense sp. nov., a novel bacterial symbiont isolated from Aeschynomene indica (Indian jointvetch), harbours photosynthesis, nitrogen fixation and nitrous oxide (N2O) reductase genes.</title>
        <authorList>
            <person name="Bromfield E.S.P."/>
            <person name="Cloutier S."/>
        </authorList>
    </citation>
    <scope>NUCLEOTIDE SEQUENCE</scope>
    <source>
        <strain evidence="3">A19</strain>
    </source>
</reference>
<feature type="transmembrane region" description="Helical" evidence="1">
    <location>
        <begin position="150"/>
        <end position="172"/>
    </location>
</feature>
<accession>A0ABY3RA17</accession>
<dbReference type="PANTHER" id="PTHR22911">
    <property type="entry name" value="ACYL-MALONYL CONDENSING ENZYME-RELATED"/>
    <property type="match status" value="1"/>
</dbReference>
<feature type="transmembrane region" description="Helical" evidence="1">
    <location>
        <begin position="33"/>
        <end position="52"/>
    </location>
</feature>
<evidence type="ECO:0000256" key="1">
    <source>
        <dbReference type="SAM" id="Phobius"/>
    </source>
</evidence>
<keyword evidence="1" id="KW-0812">Transmembrane</keyword>
<sequence>MMLHDLAALAAALAIAVSNFIAPSAVRQLGPVVFNAIRLGAALLTMLAVVALRGRWAQPSGDQMLMLAASSLLGVVVADSCFYAALARLGPRLTAVVYASWAAFAAVLGYLLLGETLSAIKIVGVGCIVGGVCVAIIFRQPGAISQETHGSVGAGILFGLAAALFAAAAVLTARPVMAAGLDPALATSIRAAIGLAALLALSAMPGFRSTLPVDRSVVVRSALSGVLGMGVGMTLVLFALASRPVGIVSGLSSTTPVMILPLLWWSTGLRPAPTAWLGAVLAVSGVVAITSGF</sequence>
<dbReference type="InterPro" id="IPR000620">
    <property type="entry name" value="EamA_dom"/>
</dbReference>
<organism evidence="3 4">
    <name type="scientific">Bradyrhizobium ontarionense</name>
    <dbReference type="NCBI Taxonomy" id="2898149"/>
    <lineage>
        <taxon>Bacteria</taxon>
        <taxon>Pseudomonadati</taxon>
        <taxon>Pseudomonadota</taxon>
        <taxon>Alphaproteobacteria</taxon>
        <taxon>Hyphomicrobiales</taxon>
        <taxon>Nitrobacteraceae</taxon>
        <taxon>Bradyrhizobium</taxon>
    </lineage>
</organism>
<evidence type="ECO:0000313" key="4">
    <source>
        <dbReference type="Proteomes" id="UP001431010"/>
    </source>
</evidence>
<feature type="transmembrane region" description="Helical" evidence="1">
    <location>
        <begin position="184"/>
        <end position="205"/>
    </location>
</feature>
<feature type="transmembrane region" description="Helical" evidence="1">
    <location>
        <begin position="92"/>
        <end position="113"/>
    </location>
</feature>
<proteinExistence type="predicted"/>
<feature type="domain" description="EamA" evidence="2">
    <location>
        <begin position="5"/>
        <end position="135"/>
    </location>
</feature>
<dbReference type="Proteomes" id="UP001431010">
    <property type="component" value="Chromosome"/>
</dbReference>
<dbReference type="RefSeq" id="WP_231319915.1">
    <property type="nucleotide sequence ID" value="NZ_CP088156.1"/>
</dbReference>
<dbReference type="PANTHER" id="PTHR22911:SF137">
    <property type="entry name" value="SOLUTE CARRIER FAMILY 35 MEMBER G2-RELATED"/>
    <property type="match status" value="1"/>
</dbReference>
<name>A0ABY3RA17_9BRAD</name>
<dbReference type="SUPFAM" id="SSF103481">
    <property type="entry name" value="Multidrug resistance efflux transporter EmrE"/>
    <property type="match status" value="2"/>
</dbReference>